<dbReference type="PANTHER" id="PTHR23272:SF185">
    <property type="entry name" value="ZINC FINGER BED DOMAIN-CONTAINING PROTEIN RICESLEEPER 2-LIKE"/>
    <property type="match status" value="1"/>
</dbReference>
<dbReference type="GO" id="GO:0046983">
    <property type="term" value="F:protein dimerization activity"/>
    <property type="evidence" value="ECO:0007669"/>
    <property type="project" value="InterPro"/>
</dbReference>
<dbReference type="GO" id="GO:0003677">
    <property type="term" value="F:DNA binding"/>
    <property type="evidence" value="ECO:0007669"/>
    <property type="project" value="InterPro"/>
</dbReference>
<evidence type="ECO:0008006" key="5">
    <source>
        <dbReference type="Google" id="ProtNLM"/>
    </source>
</evidence>
<comment type="caution">
    <text evidence="3">The sequence shown here is derived from an EMBL/GenBank/DDBJ whole genome shotgun (WGS) entry which is preliminary data.</text>
</comment>
<feature type="domain" description="hAT-like transposase RNase-H fold" evidence="2">
    <location>
        <begin position="53"/>
        <end position="89"/>
    </location>
</feature>
<dbReference type="InterPro" id="IPR008906">
    <property type="entry name" value="HATC_C_dom"/>
</dbReference>
<evidence type="ECO:0000313" key="3">
    <source>
        <dbReference type="EMBL" id="CAH1447689.1"/>
    </source>
</evidence>
<evidence type="ECO:0000313" key="4">
    <source>
        <dbReference type="Proteomes" id="UP001157418"/>
    </source>
</evidence>
<protein>
    <recommendedName>
        <fullName evidence="5">HAT C-terminal dimerisation domain-containing protein</fullName>
    </recommendedName>
</protein>
<dbReference type="SUPFAM" id="SSF53098">
    <property type="entry name" value="Ribonuclease H-like"/>
    <property type="match status" value="1"/>
</dbReference>
<proteinExistence type="predicted"/>
<dbReference type="InterPro" id="IPR012337">
    <property type="entry name" value="RNaseH-like_sf"/>
</dbReference>
<dbReference type="EMBL" id="CAKMRJ010005582">
    <property type="protein sequence ID" value="CAH1447689.1"/>
    <property type="molecule type" value="Genomic_DNA"/>
</dbReference>
<dbReference type="InterPro" id="IPR025525">
    <property type="entry name" value="hAT-like_transposase_RNase-H"/>
</dbReference>
<name>A0AAU9PC90_9ASTR</name>
<reference evidence="3 4" key="1">
    <citation type="submission" date="2022-01" db="EMBL/GenBank/DDBJ databases">
        <authorList>
            <person name="Xiong W."/>
            <person name="Schranz E."/>
        </authorList>
    </citation>
    <scope>NUCLEOTIDE SEQUENCE [LARGE SCALE GENOMIC DNA]</scope>
</reference>
<accession>A0AAU9PC90</accession>
<dbReference type="AlphaFoldDB" id="A0AAU9PC90"/>
<organism evidence="3 4">
    <name type="scientific">Lactuca virosa</name>
    <dbReference type="NCBI Taxonomy" id="75947"/>
    <lineage>
        <taxon>Eukaryota</taxon>
        <taxon>Viridiplantae</taxon>
        <taxon>Streptophyta</taxon>
        <taxon>Embryophyta</taxon>
        <taxon>Tracheophyta</taxon>
        <taxon>Spermatophyta</taxon>
        <taxon>Magnoliopsida</taxon>
        <taxon>eudicotyledons</taxon>
        <taxon>Gunneridae</taxon>
        <taxon>Pentapetalae</taxon>
        <taxon>asterids</taxon>
        <taxon>campanulids</taxon>
        <taxon>Asterales</taxon>
        <taxon>Asteraceae</taxon>
        <taxon>Cichorioideae</taxon>
        <taxon>Cichorieae</taxon>
        <taxon>Lactucinae</taxon>
        <taxon>Lactuca</taxon>
    </lineage>
</organism>
<sequence>MLDVPTRWNSTYDMLCMDLKFKDAFPRYVEYEPHFHHLPTDEDWENVQSVCEMLKVFKQTLDKGSLSANDFIRDMVKKMKEKFDKYWDENIKEVKNTLYEMYSKYLEMHDTLVRESAAHGSEHERNVLGCNEGTSLGSGWEVFGEFIKTVDLERPENSELDMYLEEGVYREKGQRGMESFNALEWWNVHKLKCRVLSLMARDVLAIPISIVASEATFSVGGRVIDPYRASLGSNTVQMLICVGDWIRQVHGVKKKLKKEEFPIEVLLPKVNTK</sequence>
<feature type="domain" description="HAT C-terminal dimerisation" evidence="1">
    <location>
        <begin position="159"/>
        <end position="246"/>
    </location>
</feature>
<keyword evidence="4" id="KW-1185">Reference proteome</keyword>
<dbReference type="Pfam" id="PF14372">
    <property type="entry name" value="hAT-like_RNase-H"/>
    <property type="match status" value="1"/>
</dbReference>
<dbReference type="Proteomes" id="UP001157418">
    <property type="component" value="Unassembled WGS sequence"/>
</dbReference>
<evidence type="ECO:0000259" key="2">
    <source>
        <dbReference type="Pfam" id="PF14372"/>
    </source>
</evidence>
<dbReference type="PANTHER" id="PTHR23272">
    <property type="entry name" value="BED FINGER-RELATED"/>
    <property type="match status" value="1"/>
</dbReference>
<evidence type="ECO:0000259" key="1">
    <source>
        <dbReference type="Pfam" id="PF05699"/>
    </source>
</evidence>
<dbReference type="Pfam" id="PF05699">
    <property type="entry name" value="Dimer_Tnp_hAT"/>
    <property type="match status" value="1"/>
</dbReference>
<gene>
    <name evidence="3" type="ORF">LVIROSA_LOCUS33286</name>
</gene>